<proteinExistence type="predicted"/>
<gene>
    <name evidence="1" type="ORF">JCM19296_1263</name>
</gene>
<accession>A0A081D9S5</accession>
<sequence length="62" mass="7459">MILKQAEDLYREEIGMPKVGEGWISETELFYKISDYFKEDEVVHHASPKWLGRQHLDIYFQN</sequence>
<evidence type="ECO:0000313" key="2">
    <source>
        <dbReference type="Proteomes" id="UP000028980"/>
    </source>
</evidence>
<comment type="caution">
    <text evidence="1">The sequence shown here is derived from an EMBL/GenBank/DDBJ whole genome shotgun (WGS) entry which is preliminary data.</text>
</comment>
<protein>
    <submittedName>
        <fullName evidence="1">Uncharacterized protein</fullName>
    </submittedName>
</protein>
<name>A0A081D9S5_NONUL</name>
<dbReference type="Proteomes" id="UP000028980">
    <property type="component" value="Unassembled WGS sequence"/>
</dbReference>
<reference evidence="1 2" key="1">
    <citation type="journal article" date="2014" name="Genome Announc.">
        <title>Draft Genome Sequences of Marine Flavobacterium Nonlabens Strains NR17, NR24, NR27, NR32, NR33, and Ara13.</title>
        <authorList>
            <person name="Nakanishi M."/>
            <person name="Meirelles P."/>
            <person name="Suzuki R."/>
            <person name="Takatani N."/>
            <person name="Mino S."/>
            <person name="Suda W."/>
            <person name="Oshima K."/>
            <person name="Hattori M."/>
            <person name="Ohkuma M."/>
            <person name="Hosokawa M."/>
            <person name="Miyashita K."/>
            <person name="Thompson F.L."/>
            <person name="Niwa A."/>
            <person name="Sawabe T."/>
            <person name="Sawabe T."/>
        </authorList>
    </citation>
    <scope>NUCLEOTIDE SEQUENCE [LARGE SCALE GENOMIC DNA]</scope>
    <source>
        <strain evidence="2">JCM19296</strain>
    </source>
</reference>
<organism evidence="1 2">
    <name type="scientific">Nonlabens ulvanivorans</name>
    <name type="common">Persicivirga ulvanivorans</name>
    <dbReference type="NCBI Taxonomy" id="906888"/>
    <lineage>
        <taxon>Bacteria</taxon>
        <taxon>Pseudomonadati</taxon>
        <taxon>Bacteroidota</taxon>
        <taxon>Flavobacteriia</taxon>
        <taxon>Flavobacteriales</taxon>
        <taxon>Flavobacteriaceae</taxon>
        <taxon>Nonlabens</taxon>
    </lineage>
</organism>
<dbReference type="EMBL" id="BBLG01000002">
    <property type="protein sequence ID" value="GAK75671.1"/>
    <property type="molecule type" value="Genomic_DNA"/>
</dbReference>
<dbReference type="AlphaFoldDB" id="A0A081D9S5"/>
<evidence type="ECO:0000313" key="1">
    <source>
        <dbReference type="EMBL" id="GAK75671.1"/>
    </source>
</evidence>